<sequence>MEKSKLSSSDNMLENNTVNNSKEEYPDFDFDFIHSFDGKEVTENDKKVMNELIRTYLESKKK</sequence>
<proteinExistence type="predicted"/>
<dbReference type="STRING" id="263852.SAMN02745116_01750"/>
<evidence type="ECO:0000313" key="3">
    <source>
        <dbReference type="Proteomes" id="UP000190328"/>
    </source>
</evidence>
<evidence type="ECO:0000256" key="1">
    <source>
        <dbReference type="SAM" id="MobiDB-lite"/>
    </source>
</evidence>
<gene>
    <name evidence="2" type="ORF">SAMN02745116_01750</name>
</gene>
<dbReference type="AlphaFoldDB" id="A0A1T4PCL7"/>
<accession>A0A1T4PCL7</accession>
<feature type="compositionally biased region" description="Polar residues" evidence="1">
    <location>
        <begin position="1"/>
        <end position="20"/>
    </location>
</feature>
<dbReference type="OrthoDB" id="9811381at2"/>
<dbReference type="EMBL" id="FUXI01000020">
    <property type="protein sequence ID" value="SJZ89121.1"/>
    <property type="molecule type" value="Genomic_DNA"/>
</dbReference>
<reference evidence="2 3" key="1">
    <citation type="submission" date="2017-02" db="EMBL/GenBank/DDBJ databases">
        <authorList>
            <person name="Peterson S.W."/>
        </authorList>
    </citation>
    <scope>NUCLEOTIDE SEQUENCE [LARGE SCALE GENOMIC DNA]</scope>
    <source>
        <strain evidence="2 3">ATCC BAA-1030</strain>
    </source>
</reference>
<name>A0A1T4PCL7_9ENTE</name>
<feature type="region of interest" description="Disordered" evidence="1">
    <location>
        <begin position="1"/>
        <end position="25"/>
    </location>
</feature>
<evidence type="ECO:0000313" key="2">
    <source>
        <dbReference type="EMBL" id="SJZ89121.1"/>
    </source>
</evidence>
<dbReference type="Proteomes" id="UP000190328">
    <property type="component" value="Unassembled WGS sequence"/>
</dbReference>
<dbReference type="RefSeq" id="WP_078807684.1">
    <property type="nucleotide sequence ID" value="NZ_FUXI01000020.1"/>
</dbReference>
<keyword evidence="3" id="KW-1185">Reference proteome</keyword>
<protein>
    <submittedName>
        <fullName evidence="2">Uncharacterized protein</fullName>
    </submittedName>
</protein>
<organism evidence="2 3">
    <name type="scientific">Pilibacter termitis</name>
    <dbReference type="NCBI Taxonomy" id="263852"/>
    <lineage>
        <taxon>Bacteria</taxon>
        <taxon>Bacillati</taxon>
        <taxon>Bacillota</taxon>
        <taxon>Bacilli</taxon>
        <taxon>Lactobacillales</taxon>
        <taxon>Enterococcaceae</taxon>
        <taxon>Pilibacter</taxon>
    </lineage>
</organism>